<dbReference type="GO" id="GO:0008233">
    <property type="term" value="F:peptidase activity"/>
    <property type="evidence" value="ECO:0007669"/>
    <property type="project" value="InterPro"/>
</dbReference>
<dbReference type="PANTHER" id="PTHR34385">
    <property type="entry name" value="D-ALANYL-D-ALANINE CARBOXYPEPTIDASE"/>
    <property type="match status" value="1"/>
</dbReference>
<dbReference type="Pfam" id="PF08239">
    <property type="entry name" value="SH3_3"/>
    <property type="match status" value="2"/>
</dbReference>
<organism evidence="2 3">
    <name type="scientific">Siminovitchia terrae</name>
    <name type="common">Bacillus terrae</name>
    <dbReference type="NCBI Taxonomy" id="1914933"/>
    <lineage>
        <taxon>Bacteria</taxon>
        <taxon>Bacillati</taxon>
        <taxon>Bacillota</taxon>
        <taxon>Bacilli</taxon>
        <taxon>Bacillales</taxon>
        <taxon>Bacillaceae</taxon>
        <taxon>Siminovitchia</taxon>
    </lineage>
</organism>
<evidence type="ECO:0000313" key="3">
    <source>
        <dbReference type="Proteomes" id="UP000287296"/>
    </source>
</evidence>
<evidence type="ECO:0000313" key="2">
    <source>
        <dbReference type="EMBL" id="RST59224.1"/>
    </source>
</evidence>
<dbReference type="EMBL" id="QYTW02000012">
    <property type="protein sequence ID" value="RST59224.1"/>
    <property type="molecule type" value="Genomic_DNA"/>
</dbReference>
<name>A0A429X751_SIMTE</name>
<dbReference type="Gene3D" id="2.30.30.40">
    <property type="entry name" value="SH3 Domains"/>
    <property type="match status" value="2"/>
</dbReference>
<evidence type="ECO:0000259" key="1">
    <source>
        <dbReference type="PROSITE" id="PS51781"/>
    </source>
</evidence>
<dbReference type="Proteomes" id="UP000287296">
    <property type="component" value="Unassembled WGS sequence"/>
</dbReference>
<feature type="domain" description="SH3b" evidence="1">
    <location>
        <begin position="42"/>
        <end position="105"/>
    </location>
</feature>
<feature type="domain" description="SH3b" evidence="1">
    <location>
        <begin position="120"/>
        <end position="183"/>
    </location>
</feature>
<proteinExistence type="predicted"/>
<dbReference type="PROSITE" id="PS51781">
    <property type="entry name" value="SH3B"/>
    <property type="match status" value="2"/>
</dbReference>
<dbReference type="Gene3D" id="3.30.1380.10">
    <property type="match status" value="1"/>
</dbReference>
<dbReference type="InterPro" id="IPR058193">
    <property type="entry name" value="VanY/YodJ_core_dom"/>
</dbReference>
<reference evidence="2 3" key="1">
    <citation type="submission" date="2018-12" db="EMBL/GenBank/DDBJ databases">
        <authorList>
            <person name="Sun L."/>
            <person name="Chen Z."/>
        </authorList>
    </citation>
    <scope>NUCLEOTIDE SEQUENCE [LARGE SCALE GENOMIC DNA]</scope>
    <source>
        <strain evidence="2 3">LMG 29736</strain>
    </source>
</reference>
<comment type="caution">
    <text evidence="2">The sequence shown here is derived from an EMBL/GenBank/DDBJ whole genome shotgun (WGS) entry which is preliminary data.</text>
</comment>
<dbReference type="InterPro" id="IPR052179">
    <property type="entry name" value="DD-CPase-like"/>
</dbReference>
<dbReference type="GO" id="GO:0006508">
    <property type="term" value="P:proteolysis"/>
    <property type="evidence" value="ECO:0007669"/>
    <property type="project" value="InterPro"/>
</dbReference>
<dbReference type="SUPFAM" id="SSF55166">
    <property type="entry name" value="Hedgehog/DD-peptidase"/>
    <property type="match status" value="1"/>
</dbReference>
<dbReference type="SMART" id="SM00287">
    <property type="entry name" value="SH3b"/>
    <property type="match status" value="2"/>
</dbReference>
<dbReference type="PANTHER" id="PTHR34385:SF1">
    <property type="entry name" value="PEPTIDOGLYCAN L-ALANYL-D-GLUTAMATE ENDOPEPTIDASE CWLK"/>
    <property type="match status" value="1"/>
</dbReference>
<dbReference type="OrthoDB" id="9792074at2"/>
<dbReference type="InterPro" id="IPR003646">
    <property type="entry name" value="SH3-like_bac-type"/>
</dbReference>
<dbReference type="Pfam" id="PF02557">
    <property type="entry name" value="VanY"/>
    <property type="match status" value="1"/>
</dbReference>
<dbReference type="RefSeq" id="WP_126646579.1">
    <property type="nucleotide sequence ID" value="NZ_QYTW02000012.1"/>
</dbReference>
<dbReference type="InterPro" id="IPR003709">
    <property type="entry name" value="VanY-like_core_dom"/>
</dbReference>
<accession>A0A429X751</accession>
<dbReference type="AlphaFoldDB" id="A0A429X751"/>
<sequence>MFAKKVETKSIAMISVIALILSLFTSPIGSSANKNMKISKASGTYVVTASTLNVRTGNSTKYKRLGYLKKNKKINVSGKTSNNWYRFTFNGETGYVSGAYLKAAPKKKTPSNDSNITKVSGEYTVTASTLNVRSGASTKHKKIGSLRLGSKINVTGKTSTAWYRFNYKGRTGYVSGSYIKKTNSSQIKPTYIKGVLIVNKKYSLPDSYAPGESTAARKAFNVMKNDAKKKGFNLTVFSGYRTYSYQNQLYQHYIARDGKAAADLYSARPGHSEHQTGLSFDIGEVGNESQWFSETSATKWMANNAHKYGFIVRYPKGKEHITGYKYEPWHLRYLGKDLAANVYNSGLTLEEYLGIN</sequence>
<protein>
    <recommendedName>
        <fullName evidence="1">SH3b domain-containing protein</fullName>
    </recommendedName>
</protein>
<gene>
    <name evidence="2" type="ORF">D5F11_012765</name>
</gene>
<dbReference type="CDD" id="cd14852">
    <property type="entry name" value="LD-carboxypeptidase"/>
    <property type="match status" value="1"/>
</dbReference>
<dbReference type="InterPro" id="IPR009045">
    <property type="entry name" value="Zn_M74/Hedgehog-like"/>
</dbReference>